<dbReference type="Gene3D" id="3.40.50.1820">
    <property type="entry name" value="alpha/beta hydrolase"/>
    <property type="match status" value="1"/>
</dbReference>
<dbReference type="Pfam" id="PF20434">
    <property type="entry name" value="BD-FAE"/>
    <property type="match status" value="1"/>
</dbReference>
<dbReference type="RefSeq" id="WP_166258246.1">
    <property type="nucleotide sequence ID" value="NZ_JAAMOW010000007.1"/>
</dbReference>
<evidence type="ECO:0000256" key="2">
    <source>
        <dbReference type="SAM" id="MobiDB-lite"/>
    </source>
</evidence>
<accession>A0A6M2BUE7</accession>
<dbReference type="GO" id="GO:0016787">
    <property type="term" value="F:hydrolase activity"/>
    <property type="evidence" value="ECO:0007669"/>
    <property type="project" value="UniProtKB-KW"/>
</dbReference>
<keyword evidence="1 5" id="KW-0378">Hydrolase</keyword>
<feature type="region of interest" description="Disordered" evidence="2">
    <location>
        <begin position="288"/>
        <end position="325"/>
    </location>
</feature>
<gene>
    <name evidence="5" type="ORF">G7Y85_13965</name>
</gene>
<keyword evidence="6" id="KW-1185">Reference proteome</keyword>
<reference evidence="5 6" key="1">
    <citation type="journal article" date="2014" name="Int. J. Syst. Evol. Microbiol.">
        <title>Solimonas terrae sp. nov., isolated from soil.</title>
        <authorList>
            <person name="Kim S.J."/>
            <person name="Moon J.Y."/>
            <person name="Weon H.Y."/>
            <person name="Ahn J.H."/>
            <person name="Chen W.M."/>
            <person name="Kwon S.W."/>
        </authorList>
    </citation>
    <scope>NUCLEOTIDE SEQUENCE [LARGE SCALE GENOMIC DNA]</scope>
    <source>
        <strain evidence="5 6">KIS83-12</strain>
    </source>
</reference>
<keyword evidence="3" id="KW-0732">Signal</keyword>
<evidence type="ECO:0000313" key="5">
    <source>
        <dbReference type="EMBL" id="NGY05875.1"/>
    </source>
</evidence>
<sequence length="325" mass="35292">MSRMLKLAAVSLLALVALNACTSRTVLNDLTTDKGYTLTADVPYDRAHNLTLDVYSPDNVQNAPVVVFFFGGRWQEGDKSQYKFVGQALAAQGFLAVIPNYRLYPQVRFPDFVKDGANAVKWARDNAARYGGSAGKLFVMGHSSGAHIAAMLALDEEFLKGVGGSRSWLRGMIGLAGPYDFMPITAPDLRDIFSPVERFAYSQPIFFVDGQNPPLFLVHGEDDKIIDVANTRKLAQAVSKAGGPVETLIYPKLSHDLAIGSFSSVISNHYDVLQQVADFIRRKSAANASNRPSTIRAAPLTQNPAPADGQVFTDSIEDTPPVPVQ</sequence>
<dbReference type="InterPro" id="IPR029058">
    <property type="entry name" value="AB_hydrolase_fold"/>
</dbReference>
<dbReference type="EMBL" id="JAAMOW010000007">
    <property type="protein sequence ID" value="NGY05875.1"/>
    <property type="molecule type" value="Genomic_DNA"/>
</dbReference>
<name>A0A6M2BUE7_9GAMM</name>
<evidence type="ECO:0000259" key="4">
    <source>
        <dbReference type="Pfam" id="PF20434"/>
    </source>
</evidence>
<feature type="signal peptide" evidence="3">
    <location>
        <begin position="1"/>
        <end position="22"/>
    </location>
</feature>
<comment type="caution">
    <text evidence="5">The sequence shown here is derived from an EMBL/GenBank/DDBJ whole genome shotgun (WGS) entry which is preliminary data.</text>
</comment>
<evidence type="ECO:0000256" key="1">
    <source>
        <dbReference type="ARBA" id="ARBA00022801"/>
    </source>
</evidence>
<organism evidence="5 6">
    <name type="scientific">Solimonas terrae</name>
    <dbReference type="NCBI Taxonomy" id="1396819"/>
    <lineage>
        <taxon>Bacteria</taxon>
        <taxon>Pseudomonadati</taxon>
        <taxon>Pseudomonadota</taxon>
        <taxon>Gammaproteobacteria</taxon>
        <taxon>Nevskiales</taxon>
        <taxon>Nevskiaceae</taxon>
        <taxon>Solimonas</taxon>
    </lineage>
</organism>
<dbReference type="Proteomes" id="UP000472676">
    <property type="component" value="Unassembled WGS sequence"/>
</dbReference>
<protein>
    <submittedName>
        <fullName evidence="5">Alpha/beta hydrolase</fullName>
    </submittedName>
</protein>
<dbReference type="InterPro" id="IPR050300">
    <property type="entry name" value="GDXG_lipolytic_enzyme"/>
</dbReference>
<evidence type="ECO:0000256" key="3">
    <source>
        <dbReference type="SAM" id="SignalP"/>
    </source>
</evidence>
<dbReference type="AlphaFoldDB" id="A0A6M2BUE7"/>
<feature type="chain" id="PRO_5026828303" evidence="3">
    <location>
        <begin position="23"/>
        <end position="325"/>
    </location>
</feature>
<dbReference type="PANTHER" id="PTHR48081">
    <property type="entry name" value="AB HYDROLASE SUPERFAMILY PROTEIN C4A8.06C"/>
    <property type="match status" value="1"/>
</dbReference>
<dbReference type="SUPFAM" id="SSF53474">
    <property type="entry name" value="alpha/beta-Hydrolases"/>
    <property type="match status" value="1"/>
</dbReference>
<dbReference type="InterPro" id="IPR049492">
    <property type="entry name" value="BD-FAE-like_dom"/>
</dbReference>
<feature type="domain" description="BD-FAE-like" evidence="4">
    <location>
        <begin position="52"/>
        <end position="237"/>
    </location>
</feature>
<proteinExistence type="predicted"/>
<dbReference type="PANTHER" id="PTHR48081:SF9">
    <property type="entry name" value="CARBOXYLESTERASE"/>
    <property type="match status" value="1"/>
</dbReference>
<evidence type="ECO:0000313" key="6">
    <source>
        <dbReference type="Proteomes" id="UP000472676"/>
    </source>
</evidence>